<dbReference type="Proteomes" id="UP000199032">
    <property type="component" value="Unassembled WGS sequence"/>
</dbReference>
<dbReference type="Gene3D" id="2.40.10.220">
    <property type="entry name" value="predicted glycosyltransferase like domains"/>
    <property type="match status" value="1"/>
</dbReference>
<name>A0A0S4L762_9BACT</name>
<gene>
    <name evidence="2" type="ORF">COMA1_11125</name>
</gene>
<evidence type="ECO:0000313" key="2">
    <source>
        <dbReference type="EMBL" id="CUS33381.1"/>
    </source>
</evidence>
<sequence length="120" mass="13454">MKTYTIRKTVRTSARCQLCYFCDGSLTTGIVWDLSEVGWRAAGERPVHAGTESTVYMTILEGDQSHNILIDAAVVRWSDGQISGWEILRMDEANRTRLTHFVEKLRAASPTEKVLTGSHP</sequence>
<dbReference type="SUPFAM" id="SSF141371">
    <property type="entry name" value="PilZ domain-like"/>
    <property type="match status" value="1"/>
</dbReference>
<accession>A0A0S4L762</accession>
<organism evidence="2 3">
    <name type="scientific">Candidatus Nitrospira nitrosa</name>
    <dbReference type="NCBI Taxonomy" id="1742972"/>
    <lineage>
        <taxon>Bacteria</taxon>
        <taxon>Pseudomonadati</taxon>
        <taxon>Nitrospirota</taxon>
        <taxon>Nitrospiria</taxon>
        <taxon>Nitrospirales</taxon>
        <taxon>Nitrospiraceae</taxon>
        <taxon>Nitrospira</taxon>
    </lineage>
</organism>
<dbReference type="GO" id="GO:0035438">
    <property type="term" value="F:cyclic-di-GMP binding"/>
    <property type="evidence" value="ECO:0007669"/>
    <property type="project" value="InterPro"/>
</dbReference>
<dbReference type="STRING" id="1742972.COMA1_11125"/>
<dbReference type="InterPro" id="IPR009875">
    <property type="entry name" value="PilZ_domain"/>
</dbReference>
<reference evidence="2 3" key="1">
    <citation type="submission" date="2015-10" db="EMBL/GenBank/DDBJ databases">
        <authorList>
            <person name="Gilbert D.G."/>
        </authorList>
    </citation>
    <scope>NUCLEOTIDE SEQUENCE [LARGE SCALE GENOMIC DNA]</scope>
    <source>
        <strain evidence="2">COMA1</strain>
    </source>
</reference>
<proteinExistence type="predicted"/>
<evidence type="ECO:0000259" key="1">
    <source>
        <dbReference type="Pfam" id="PF07238"/>
    </source>
</evidence>
<evidence type="ECO:0000313" key="3">
    <source>
        <dbReference type="Proteomes" id="UP000199032"/>
    </source>
</evidence>
<protein>
    <recommendedName>
        <fullName evidence="1">PilZ domain-containing protein</fullName>
    </recommendedName>
</protein>
<dbReference type="RefSeq" id="WP_090744861.1">
    <property type="nucleotide sequence ID" value="NZ_CZQA01000001.1"/>
</dbReference>
<dbReference type="OrthoDB" id="9885128at2"/>
<dbReference type="Pfam" id="PF07238">
    <property type="entry name" value="PilZ"/>
    <property type="match status" value="1"/>
</dbReference>
<feature type="domain" description="PilZ" evidence="1">
    <location>
        <begin position="7"/>
        <end position="103"/>
    </location>
</feature>
<dbReference type="AlphaFoldDB" id="A0A0S4L762"/>
<keyword evidence="3" id="KW-1185">Reference proteome</keyword>
<dbReference type="EMBL" id="CZQA01000001">
    <property type="protein sequence ID" value="CUS33381.1"/>
    <property type="molecule type" value="Genomic_DNA"/>
</dbReference>